<dbReference type="AlphaFoldDB" id="A0A5B0NET1"/>
<dbReference type="GO" id="GO:0006281">
    <property type="term" value="P:DNA repair"/>
    <property type="evidence" value="ECO:0007669"/>
    <property type="project" value="UniProtKB-UniRule"/>
</dbReference>
<feature type="domain" description="Non-structural maintenance of chromosome element 4 C-terminal" evidence="9">
    <location>
        <begin position="258"/>
        <end position="351"/>
    </location>
</feature>
<accession>A0A5B0NET1</accession>
<organism evidence="11 12">
    <name type="scientific">Puccinia graminis f. sp. tritici</name>
    <dbReference type="NCBI Taxonomy" id="56615"/>
    <lineage>
        <taxon>Eukaryota</taxon>
        <taxon>Fungi</taxon>
        <taxon>Dikarya</taxon>
        <taxon>Basidiomycota</taxon>
        <taxon>Pucciniomycotina</taxon>
        <taxon>Pucciniomycetes</taxon>
        <taxon>Pucciniales</taxon>
        <taxon>Pucciniaceae</taxon>
        <taxon>Puccinia</taxon>
    </lineage>
</organism>
<dbReference type="Proteomes" id="UP000325313">
    <property type="component" value="Unassembled WGS sequence"/>
</dbReference>
<gene>
    <name evidence="11" type="primary">NSE4_4</name>
    <name evidence="11" type="ORF">PGTUg99_014466</name>
</gene>
<proteinExistence type="inferred from homology"/>
<keyword evidence="3 7" id="KW-0227">DNA damage</keyword>
<evidence type="ECO:0000256" key="3">
    <source>
        <dbReference type="ARBA" id="ARBA00022763"/>
    </source>
</evidence>
<evidence type="ECO:0000256" key="7">
    <source>
        <dbReference type="RuleBase" id="RU365071"/>
    </source>
</evidence>
<comment type="subunit">
    <text evidence="7">Component of the SMC5-SMC6 complex.</text>
</comment>
<keyword evidence="4 7" id="KW-0233">DNA recombination</keyword>
<name>A0A5B0NET1_PUCGR</name>
<dbReference type="Pfam" id="PF15412">
    <property type="entry name" value="Nse4-Nse3_bdg"/>
    <property type="match status" value="1"/>
</dbReference>
<dbReference type="GO" id="GO:0006310">
    <property type="term" value="P:DNA recombination"/>
    <property type="evidence" value="ECO:0007669"/>
    <property type="project" value="UniProtKB-UniRule"/>
</dbReference>
<keyword evidence="6 7" id="KW-0539">Nucleus</keyword>
<evidence type="ECO:0000256" key="6">
    <source>
        <dbReference type="ARBA" id="ARBA00023242"/>
    </source>
</evidence>
<feature type="region of interest" description="Disordered" evidence="8">
    <location>
        <begin position="1"/>
        <end position="57"/>
    </location>
</feature>
<comment type="caution">
    <text evidence="11">The sequence shown here is derived from an EMBL/GenBank/DDBJ whole genome shotgun (WGS) entry which is preliminary data.</text>
</comment>
<evidence type="ECO:0000256" key="1">
    <source>
        <dbReference type="ARBA" id="ARBA00004123"/>
    </source>
</evidence>
<dbReference type="GO" id="GO:0005634">
    <property type="term" value="C:nucleus"/>
    <property type="evidence" value="ECO:0007669"/>
    <property type="project" value="UniProtKB-SubCell"/>
</dbReference>
<dbReference type="PANTHER" id="PTHR16140:SF0">
    <property type="entry name" value="NON-STRUCTURAL MAINTENANCE OF CHROMOSOMES ELEMENT 4"/>
    <property type="match status" value="1"/>
</dbReference>
<reference evidence="11 12" key="1">
    <citation type="submission" date="2019-05" db="EMBL/GenBank/DDBJ databases">
        <title>Emergence of the Ug99 lineage of the wheat stem rust pathogen through somatic hybridization.</title>
        <authorList>
            <person name="Li F."/>
            <person name="Upadhyaya N.M."/>
            <person name="Sperschneider J."/>
            <person name="Matny O."/>
            <person name="Nguyen-Phuc H."/>
            <person name="Mago R."/>
            <person name="Raley C."/>
            <person name="Miller M.E."/>
            <person name="Silverstein K.A.T."/>
            <person name="Henningsen E."/>
            <person name="Hirsch C.D."/>
            <person name="Visser B."/>
            <person name="Pretorius Z.A."/>
            <person name="Steffenson B.J."/>
            <person name="Schwessinger B."/>
            <person name="Dodds P.N."/>
            <person name="Figueroa M."/>
        </authorList>
    </citation>
    <scope>NUCLEOTIDE SEQUENCE [LARGE SCALE GENOMIC DNA]</scope>
    <source>
        <strain evidence="11 12">Ug99</strain>
    </source>
</reference>
<dbReference type="InterPro" id="IPR029225">
    <property type="entry name" value="Nse4_Nse3-bd"/>
</dbReference>
<evidence type="ECO:0000256" key="4">
    <source>
        <dbReference type="ARBA" id="ARBA00023172"/>
    </source>
</evidence>
<comment type="similarity">
    <text evidence="2 7">Belongs to the NSE4 family.</text>
</comment>
<dbReference type="InterPro" id="IPR014854">
    <property type="entry name" value="Nse4_C"/>
</dbReference>
<keyword evidence="5 7" id="KW-0234">DNA repair</keyword>
<protein>
    <recommendedName>
        <fullName evidence="7">Non-structural maintenance of chromosomes element 4</fullName>
    </recommendedName>
</protein>
<evidence type="ECO:0000256" key="8">
    <source>
        <dbReference type="SAM" id="MobiDB-lite"/>
    </source>
</evidence>
<dbReference type="Pfam" id="PF08743">
    <property type="entry name" value="Nse4_C"/>
    <property type="match status" value="1"/>
</dbReference>
<comment type="subcellular location">
    <subcellularLocation>
        <location evidence="1 7">Nucleus</location>
    </subcellularLocation>
</comment>
<feature type="compositionally biased region" description="Polar residues" evidence="8">
    <location>
        <begin position="35"/>
        <end position="44"/>
    </location>
</feature>
<feature type="domain" description="Nse4/EID protein Nse3/MAGE-binding" evidence="10">
    <location>
        <begin position="112"/>
        <end position="165"/>
    </location>
</feature>
<evidence type="ECO:0000259" key="10">
    <source>
        <dbReference type="Pfam" id="PF15412"/>
    </source>
</evidence>
<dbReference type="InterPro" id="IPR027786">
    <property type="entry name" value="Nse4/EID"/>
</dbReference>
<evidence type="ECO:0000256" key="2">
    <source>
        <dbReference type="ARBA" id="ARBA00008997"/>
    </source>
</evidence>
<dbReference type="PANTHER" id="PTHR16140">
    <property type="entry name" value="NON-STRUCTURAL MAINTENANCE OF CHROMOSOMES ELEMENT 4"/>
    <property type="match status" value="1"/>
</dbReference>
<feature type="compositionally biased region" description="Basic and acidic residues" evidence="8">
    <location>
        <begin position="1"/>
        <end position="33"/>
    </location>
</feature>
<evidence type="ECO:0000313" key="11">
    <source>
        <dbReference type="EMBL" id="KAA1086438.1"/>
    </source>
</evidence>
<evidence type="ECO:0000313" key="12">
    <source>
        <dbReference type="Proteomes" id="UP000325313"/>
    </source>
</evidence>
<evidence type="ECO:0000256" key="5">
    <source>
        <dbReference type="ARBA" id="ARBA00023204"/>
    </source>
</evidence>
<comment type="function">
    <text evidence="7">Component of the SMC5-SMC6 complex, that promotes sister chromatid alignment after DNA damage and facilitates double-stranded DNA breaks (DSBs) repair via homologous recombination between sister chromatids.</text>
</comment>
<dbReference type="EMBL" id="VDEP01000410">
    <property type="protein sequence ID" value="KAA1086438.1"/>
    <property type="molecule type" value="Genomic_DNA"/>
</dbReference>
<dbReference type="GO" id="GO:0030915">
    <property type="term" value="C:Smc5-Smc6 complex"/>
    <property type="evidence" value="ECO:0007669"/>
    <property type="project" value="UniProtKB-UniRule"/>
</dbReference>
<sequence length="579" mass="64649">MSRVDRMRLREQEEREGSEQKSFAEDHNNHDAIIKQTQPETIAGTNEGVYNPHQDKDQVRGARKVLRDYEETASSMKDNATVITAEEFNQQVIGLDDNFKSHVRAPAEATIDSRALRFLSETALKKSKLFKIDINAFDPDEFVLRFRQVMTAKAPIDTVGNSSEDEEGAAEEIDWCKVGKRLMRYSRRAPTMDLMYGPLEIQQKKRKLTQRVKLEKHESDMKQPELIDNNDIERSQAEMSALIKKISDLLTTEGGTNGINLFQFFINPGSFSQSVENLFCLSFLIRDGKAAIDCDDEEGVEREFPVVYSTEPAGADVIQEDGFTKTQIILELTMQDWQDAIDLYGIESSIIPDRPDVQATPSNSKKANVQSCDVRRFDVLKFLGRHRSFQAASSHLLPSFPEFFHPSSLVLAVSRPKGSSSAIYVIPRGLPETSIRSPNPKPHVSYVSVSSGADPHDEMKLKAPTLVSVYAGALCLLLCAVGGLRPETFACATCGSAMPVIPDHRLCGQPLFCETHGRQTGDACGFLNMGDYVACGRCNFRSTTTWYQQCNSDHTTSHNVGCDSVMDPMVLTLQHQDNQ</sequence>
<evidence type="ECO:0000259" key="9">
    <source>
        <dbReference type="Pfam" id="PF08743"/>
    </source>
</evidence>